<dbReference type="OrthoDB" id="3674617at2"/>
<evidence type="ECO:0000256" key="1">
    <source>
        <dbReference type="SAM" id="MobiDB-lite"/>
    </source>
</evidence>
<accession>W5W1M8</accession>
<dbReference type="Pfam" id="PF13628">
    <property type="entry name" value="DUF4142"/>
    <property type="match status" value="1"/>
</dbReference>
<evidence type="ECO:0000256" key="3">
    <source>
        <dbReference type="SAM" id="SignalP"/>
    </source>
</evidence>
<feature type="compositionally biased region" description="Low complexity" evidence="1">
    <location>
        <begin position="199"/>
        <end position="211"/>
    </location>
</feature>
<evidence type="ECO:0000256" key="2">
    <source>
        <dbReference type="SAM" id="Phobius"/>
    </source>
</evidence>
<proteinExistence type="predicted"/>
<dbReference type="Gene3D" id="1.20.1260.10">
    <property type="match status" value="1"/>
</dbReference>
<dbReference type="Proteomes" id="UP000019225">
    <property type="component" value="Chromosome"/>
</dbReference>
<dbReference type="PANTHER" id="PTHR38593">
    <property type="entry name" value="BLR2558 PROTEIN"/>
    <property type="match status" value="1"/>
</dbReference>
<dbReference type="eggNOG" id="COG3652">
    <property type="taxonomic scope" value="Bacteria"/>
</dbReference>
<keyword evidence="6" id="KW-1185">Reference proteome</keyword>
<evidence type="ECO:0000313" key="6">
    <source>
        <dbReference type="Proteomes" id="UP000019225"/>
    </source>
</evidence>
<evidence type="ECO:0000313" key="5">
    <source>
        <dbReference type="EMBL" id="AHH94670.1"/>
    </source>
</evidence>
<sequence length="246" mass="25057">MTARSLALAAAAAITLAVPATAVADTPPTETDALAQAKQALLWQVQAGQSAQTKATAQAVKDAARSVVAEDTALCKKIDQLARQLGVSVPDQPSTDQQGWTAQLAAESGADFDRDFVTRSRRAGGELFTVVAAVRAGTKNDPVKQFALAAVDVVGKQLTAWDATTLVDTAALPDPPAPTSTAPVVPTPQGADPQVPQVTNAANSASANQTATDDRPGPAAVLAGLVLIVVLAAATVRIIRRVVNSA</sequence>
<dbReference type="AlphaFoldDB" id="W5W1M8"/>
<dbReference type="KEGG" id="kal:KALB_1297"/>
<dbReference type="EMBL" id="CP007155">
    <property type="protein sequence ID" value="AHH94670.1"/>
    <property type="molecule type" value="Genomic_DNA"/>
</dbReference>
<dbReference type="STRING" id="1449976.KALB_1297"/>
<feature type="compositionally biased region" description="Low complexity" evidence="1">
    <location>
        <begin position="179"/>
        <end position="188"/>
    </location>
</feature>
<keyword evidence="3" id="KW-0732">Signal</keyword>
<dbReference type="RefSeq" id="WP_025354897.1">
    <property type="nucleotide sequence ID" value="NZ_CP007155.1"/>
</dbReference>
<keyword evidence="2" id="KW-0472">Membrane</keyword>
<dbReference type="PANTHER" id="PTHR38593:SF1">
    <property type="entry name" value="BLR2558 PROTEIN"/>
    <property type="match status" value="1"/>
</dbReference>
<gene>
    <name evidence="5" type="ORF">KALB_1297</name>
</gene>
<dbReference type="InterPro" id="IPR025419">
    <property type="entry name" value="DUF4142"/>
</dbReference>
<organism evidence="5 6">
    <name type="scientific">Kutzneria albida DSM 43870</name>
    <dbReference type="NCBI Taxonomy" id="1449976"/>
    <lineage>
        <taxon>Bacteria</taxon>
        <taxon>Bacillati</taxon>
        <taxon>Actinomycetota</taxon>
        <taxon>Actinomycetes</taxon>
        <taxon>Pseudonocardiales</taxon>
        <taxon>Pseudonocardiaceae</taxon>
        <taxon>Kutzneria</taxon>
    </lineage>
</organism>
<feature type="signal peptide" evidence="3">
    <location>
        <begin position="1"/>
        <end position="24"/>
    </location>
</feature>
<name>W5W1M8_9PSEU</name>
<reference evidence="5 6" key="1">
    <citation type="journal article" date="2014" name="BMC Genomics">
        <title>Complete genome sequence of producer of the glycopeptide antibiotic Aculeximycin Kutzneria albida DSM 43870T, a representative of minor genus of Pseudonocardiaceae.</title>
        <authorList>
            <person name="Rebets Y."/>
            <person name="Tokovenko B."/>
            <person name="Lushchyk I."/>
            <person name="Ruckert C."/>
            <person name="Zaburannyi N."/>
            <person name="Bechthold A."/>
            <person name="Kalinowski J."/>
            <person name="Luzhetskyy A."/>
        </authorList>
    </citation>
    <scope>NUCLEOTIDE SEQUENCE [LARGE SCALE GENOMIC DNA]</scope>
    <source>
        <strain evidence="5">DSM 43870</strain>
    </source>
</reference>
<evidence type="ECO:0000259" key="4">
    <source>
        <dbReference type="Pfam" id="PF13628"/>
    </source>
</evidence>
<protein>
    <submittedName>
        <fullName evidence="5">Putative secreted protein</fullName>
    </submittedName>
</protein>
<dbReference type="HOGENOM" id="CLU_079636_0_2_11"/>
<feature type="region of interest" description="Disordered" evidence="1">
    <location>
        <begin position="173"/>
        <end position="215"/>
    </location>
</feature>
<feature type="domain" description="DUF4142" evidence="4">
    <location>
        <begin position="29"/>
        <end position="159"/>
    </location>
</feature>
<keyword evidence="2" id="KW-1133">Transmembrane helix</keyword>
<dbReference type="InterPro" id="IPR012347">
    <property type="entry name" value="Ferritin-like"/>
</dbReference>
<feature type="transmembrane region" description="Helical" evidence="2">
    <location>
        <begin position="219"/>
        <end position="239"/>
    </location>
</feature>
<feature type="chain" id="PRO_5004875133" evidence="3">
    <location>
        <begin position="25"/>
        <end position="246"/>
    </location>
</feature>
<keyword evidence="2" id="KW-0812">Transmembrane</keyword>